<dbReference type="AlphaFoldDB" id="A0A835GH39"/>
<organism evidence="3 4">
    <name type="scientific">Spodoptera exigua</name>
    <name type="common">Beet armyworm</name>
    <name type="synonym">Noctua fulgens</name>
    <dbReference type="NCBI Taxonomy" id="7107"/>
    <lineage>
        <taxon>Eukaryota</taxon>
        <taxon>Metazoa</taxon>
        <taxon>Ecdysozoa</taxon>
        <taxon>Arthropoda</taxon>
        <taxon>Hexapoda</taxon>
        <taxon>Insecta</taxon>
        <taxon>Pterygota</taxon>
        <taxon>Neoptera</taxon>
        <taxon>Endopterygota</taxon>
        <taxon>Lepidoptera</taxon>
        <taxon>Glossata</taxon>
        <taxon>Ditrysia</taxon>
        <taxon>Noctuoidea</taxon>
        <taxon>Noctuidae</taxon>
        <taxon>Amphipyrinae</taxon>
        <taxon>Spodoptera</taxon>
    </lineage>
</organism>
<sequence length="857" mass="98387">MSLMPQPKQQTREERLEKRRLYERRRKERIKSNEVSREEFLRKDRERYARKKAAGLINPKKKKQNKCCCLLPKKKNRAAPAPIAARANPLDETIGDQSDGPGLSTSCHSSFLPTLRRSLRLNSNSISTNIQIQRSNTTEARSFHRVYTSSPRQTLLSTHQNFVNFDYSNPGPSTSRQGNPSSARRCLPMNSDSTIGSNIQHHIDDNVVTGTHCVQPSGVQRITCPSNLSSIESTLCPNSPVSDSSITSVEFKRGLKDKFRKYQKTKTKLITELQNKLLQVTKEKEMFKKRCNRLQSKHMILKKSTQKGEKPAVEVIKPDEKKNRILRRVVKFLEDDENSTLCPGKNDTISRHGLKKQKRLLTDTLKNLHLKYLGSGEPPISYSTFSRMKPFWVTQPNVNARNTCLCEKHENMKLLIESMKRNRLIKENTISDVLSSLCCSKDNIDCLQRICSSCKNRHIDYQEFNNEVNIAYWGWEKNKSIYVKNNVEKSAIKVEKVRRWVKPLDLIKKFEDSLKPFLKHCVNNKNQNQAFKTLKENMTTEDCIIQIDFSENYNAKYGSEIQSLHFGGSRQQFTLHTVVIYFKLNNETCKTQSFCTVSTSLRHDAAAVWAHLIPVLQEIEITAPLVRKLYVISDSPSAQYRNKNILYIITQLSSYCPMLTHIIWNYCECGHGKSAADGVGGVLKRTLDKQVSYQHDITNIESLVQNLQCYVKGVKIETVEDYQVTEKDWLLPKDLKTFPGTMKVHQVVWSKESGNRLALRHLSCIERECLNKTIRCPHGKHLASRENEGDSRGYRSAEEQARELARSIRREVAKLADKWNSLVDRSDAWGRCLDDAVQMALVFSLQTSTISMISFKA</sequence>
<evidence type="ECO:0000313" key="3">
    <source>
        <dbReference type="EMBL" id="KAF9414737.1"/>
    </source>
</evidence>
<feature type="compositionally biased region" description="Basic and acidic residues" evidence="2">
    <location>
        <begin position="10"/>
        <end position="20"/>
    </location>
</feature>
<reference evidence="3" key="1">
    <citation type="submission" date="2020-08" db="EMBL/GenBank/DDBJ databases">
        <title>Spodoptera exigua strain:BAW_Kor-Di-RS1 Genome sequencing and assembly.</title>
        <authorList>
            <person name="Kim J."/>
            <person name="Nam H.Y."/>
            <person name="Kwon M."/>
            <person name="Choi J.H."/>
            <person name="Cho S.R."/>
            <person name="Kim G.-H."/>
        </authorList>
    </citation>
    <scope>NUCLEOTIDE SEQUENCE</scope>
    <source>
        <strain evidence="3">BAW_Kor-Di-RS1</strain>
        <tissue evidence="3">Whole-body</tissue>
    </source>
</reference>
<evidence type="ECO:0000256" key="2">
    <source>
        <dbReference type="SAM" id="MobiDB-lite"/>
    </source>
</evidence>
<evidence type="ECO:0000256" key="1">
    <source>
        <dbReference type="SAM" id="Coils"/>
    </source>
</evidence>
<feature type="region of interest" description="Disordered" evidence="2">
    <location>
        <begin position="1"/>
        <end position="29"/>
    </location>
</feature>
<comment type="caution">
    <text evidence="3">The sequence shown here is derived from an EMBL/GenBank/DDBJ whole genome shotgun (WGS) entry which is preliminary data.</text>
</comment>
<dbReference type="Proteomes" id="UP000648187">
    <property type="component" value="Unassembled WGS sequence"/>
</dbReference>
<keyword evidence="1" id="KW-0175">Coiled coil</keyword>
<gene>
    <name evidence="3" type="ORF">HW555_007433</name>
</gene>
<name>A0A835GH39_SPOEX</name>
<feature type="coiled-coil region" evidence="1">
    <location>
        <begin position="270"/>
        <end position="297"/>
    </location>
</feature>
<dbReference type="PANTHER" id="PTHR46601:SF2">
    <property type="entry name" value="UBIQUITIN-LIKE PROTEASE FAMILY PROFILE DOMAIN-CONTAINING PROTEIN"/>
    <property type="match status" value="1"/>
</dbReference>
<accession>A0A835GH39</accession>
<dbReference type="PANTHER" id="PTHR46601">
    <property type="entry name" value="ULP_PROTEASE DOMAIN-CONTAINING PROTEIN"/>
    <property type="match status" value="1"/>
</dbReference>
<dbReference type="EMBL" id="JACKWZ010000126">
    <property type="protein sequence ID" value="KAF9414737.1"/>
    <property type="molecule type" value="Genomic_DNA"/>
</dbReference>
<keyword evidence="4" id="KW-1185">Reference proteome</keyword>
<proteinExistence type="predicted"/>
<evidence type="ECO:0000313" key="4">
    <source>
        <dbReference type="Proteomes" id="UP000648187"/>
    </source>
</evidence>
<protein>
    <submittedName>
        <fullName evidence="3">Uncharacterized protein</fullName>
    </submittedName>
</protein>